<dbReference type="Proteomes" id="UP000460558">
    <property type="component" value="Unassembled WGS sequence"/>
</dbReference>
<evidence type="ECO:0000313" key="3">
    <source>
        <dbReference type="EMBL" id="MQS38306.1"/>
    </source>
</evidence>
<organism evidence="3 4">
    <name type="scientific">Streptomyces katsurahamanus</name>
    <dbReference type="NCBI Taxonomy" id="2577098"/>
    <lineage>
        <taxon>Bacteria</taxon>
        <taxon>Bacillati</taxon>
        <taxon>Actinomycetota</taxon>
        <taxon>Actinomycetes</taxon>
        <taxon>Kitasatosporales</taxon>
        <taxon>Streptomycetaceae</taxon>
        <taxon>Streptomyces</taxon>
    </lineage>
</organism>
<dbReference type="InterPro" id="IPR051043">
    <property type="entry name" value="Sulfatase_Mod_Factor_Kinase"/>
</dbReference>
<evidence type="ECO:0000313" key="4">
    <source>
        <dbReference type="Proteomes" id="UP000460558"/>
    </source>
</evidence>
<dbReference type="EMBL" id="VDEQ01000249">
    <property type="protein sequence ID" value="MQS38306.1"/>
    <property type="molecule type" value="Genomic_DNA"/>
</dbReference>
<dbReference type="PANTHER" id="PTHR23150">
    <property type="entry name" value="SULFATASE MODIFYING FACTOR 1, 2"/>
    <property type="match status" value="1"/>
</dbReference>
<protein>
    <submittedName>
        <fullName evidence="3">Formylglycine-generating enzyme family protein</fullName>
    </submittedName>
</protein>
<gene>
    <name evidence="3" type="ORF">FFZ77_22585</name>
</gene>
<name>A0ABW9NYT5_9ACTN</name>
<dbReference type="Pfam" id="PF03781">
    <property type="entry name" value="FGE-sulfatase"/>
    <property type="match status" value="1"/>
</dbReference>
<reference evidence="3 4" key="1">
    <citation type="submission" date="2019-06" db="EMBL/GenBank/DDBJ databases">
        <title>Comparative genomics and metabolomics analyses of clavulanic acid producing Streptomyces species provides insight into specialized metabolism and evolution of beta-lactam biosynthetic gene clusters.</title>
        <authorList>
            <person name="Moore M.A."/>
            <person name="Cruz-Morales P."/>
            <person name="Barona Gomez F."/>
            <person name="Kapil T."/>
        </authorList>
    </citation>
    <scope>NUCLEOTIDE SEQUENCE [LARGE SCALE GENOMIC DNA]</scope>
    <source>
        <strain evidence="3 4">T-272</strain>
    </source>
</reference>
<dbReference type="InterPro" id="IPR042095">
    <property type="entry name" value="SUMF_sf"/>
</dbReference>
<accession>A0ABW9NYT5</accession>
<dbReference type="PANTHER" id="PTHR23150:SF19">
    <property type="entry name" value="FORMYLGLYCINE-GENERATING ENZYME"/>
    <property type="match status" value="1"/>
</dbReference>
<dbReference type="InterPro" id="IPR016187">
    <property type="entry name" value="CTDL_fold"/>
</dbReference>
<comment type="caution">
    <text evidence="3">The sequence shown here is derived from an EMBL/GenBank/DDBJ whole genome shotgun (WGS) entry which is preliminary data.</text>
</comment>
<sequence length="166" mass="17285">MPDLWWSAAPLAQGGMPVTGLTLIGAAQVAALLGGRLPTSAEWEWMASGGGHRRFPWGDHEPAPGTANLRGPGPGRPTPVTAHPAGRTPEGLWDVGGNVWEWTTAPWRCDRIALLRGGSYHSLVQYASCTHANDVPGHLSSPGIGVRPVRTTPPGPVSVRAVGGVA</sequence>
<dbReference type="Gene3D" id="3.90.1580.10">
    <property type="entry name" value="paralog of FGE (formylglycine-generating enzyme)"/>
    <property type="match status" value="1"/>
</dbReference>
<dbReference type="InterPro" id="IPR005532">
    <property type="entry name" value="SUMF_dom"/>
</dbReference>
<proteinExistence type="predicted"/>
<feature type="domain" description="Sulfatase-modifying factor enzyme-like" evidence="2">
    <location>
        <begin position="14"/>
        <end position="148"/>
    </location>
</feature>
<dbReference type="SUPFAM" id="SSF56436">
    <property type="entry name" value="C-type lectin-like"/>
    <property type="match status" value="1"/>
</dbReference>
<evidence type="ECO:0000259" key="2">
    <source>
        <dbReference type="Pfam" id="PF03781"/>
    </source>
</evidence>
<keyword evidence="4" id="KW-1185">Reference proteome</keyword>
<feature type="region of interest" description="Disordered" evidence="1">
    <location>
        <begin position="62"/>
        <end position="89"/>
    </location>
</feature>
<evidence type="ECO:0000256" key="1">
    <source>
        <dbReference type="SAM" id="MobiDB-lite"/>
    </source>
</evidence>